<gene>
    <name evidence="4" type="ORF">B5807_01375</name>
</gene>
<dbReference type="EMBL" id="KZ107838">
    <property type="protein sequence ID" value="OSS53851.1"/>
    <property type="molecule type" value="Genomic_DNA"/>
</dbReference>
<dbReference type="Proteomes" id="UP000193240">
    <property type="component" value="Unassembled WGS sequence"/>
</dbReference>
<evidence type="ECO:0000256" key="1">
    <source>
        <dbReference type="SAM" id="MobiDB-lite"/>
    </source>
</evidence>
<feature type="compositionally biased region" description="Low complexity" evidence="1">
    <location>
        <begin position="340"/>
        <end position="366"/>
    </location>
</feature>
<keyword evidence="5" id="KW-1185">Reference proteome</keyword>
<feature type="transmembrane region" description="Helical" evidence="2">
    <location>
        <begin position="196"/>
        <end position="213"/>
    </location>
</feature>
<feature type="region of interest" description="Disordered" evidence="1">
    <location>
        <begin position="410"/>
        <end position="430"/>
    </location>
</feature>
<feature type="domain" description="DUF7703" evidence="3">
    <location>
        <begin position="50"/>
        <end position="306"/>
    </location>
</feature>
<proteinExistence type="predicted"/>
<dbReference type="OMA" id="GWETRDE"/>
<evidence type="ECO:0000313" key="4">
    <source>
        <dbReference type="EMBL" id="OSS53851.1"/>
    </source>
</evidence>
<feature type="transmembrane region" description="Helical" evidence="2">
    <location>
        <begin position="48"/>
        <end position="71"/>
    </location>
</feature>
<feature type="transmembrane region" description="Helical" evidence="2">
    <location>
        <begin position="147"/>
        <end position="171"/>
    </location>
</feature>
<dbReference type="AlphaFoldDB" id="A0A1Y2MD08"/>
<evidence type="ECO:0000259" key="3">
    <source>
        <dbReference type="Pfam" id="PF24802"/>
    </source>
</evidence>
<accession>A0A1Y2MD08</accession>
<organism evidence="4 5">
    <name type="scientific">Epicoccum nigrum</name>
    <name type="common">Soil fungus</name>
    <name type="synonym">Epicoccum purpurascens</name>
    <dbReference type="NCBI Taxonomy" id="105696"/>
    <lineage>
        <taxon>Eukaryota</taxon>
        <taxon>Fungi</taxon>
        <taxon>Dikarya</taxon>
        <taxon>Ascomycota</taxon>
        <taxon>Pezizomycotina</taxon>
        <taxon>Dothideomycetes</taxon>
        <taxon>Pleosporomycetidae</taxon>
        <taxon>Pleosporales</taxon>
        <taxon>Pleosporineae</taxon>
        <taxon>Didymellaceae</taxon>
        <taxon>Epicoccum</taxon>
    </lineage>
</organism>
<dbReference type="InParanoid" id="A0A1Y2MD08"/>
<dbReference type="PANTHER" id="PTHR37013">
    <property type="entry name" value="INTEGRAL MEMBRANE PROTEIN (AFU_ORTHOLOGUE AFUA_1G05950)-RELATED"/>
    <property type="match status" value="1"/>
</dbReference>
<evidence type="ECO:0000313" key="5">
    <source>
        <dbReference type="Proteomes" id="UP000193240"/>
    </source>
</evidence>
<keyword evidence="2" id="KW-0472">Membrane</keyword>
<feature type="compositionally biased region" description="Polar residues" evidence="1">
    <location>
        <begin position="1"/>
        <end position="14"/>
    </location>
</feature>
<protein>
    <recommendedName>
        <fullName evidence="3">DUF7703 domain-containing protein</fullName>
    </recommendedName>
</protein>
<feature type="transmembrane region" description="Helical" evidence="2">
    <location>
        <begin position="111"/>
        <end position="135"/>
    </location>
</feature>
<feature type="transmembrane region" description="Helical" evidence="2">
    <location>
        <begin position="253"/>
        <end position="277"/>
    </location>
</feature>
<keyword evidence="2" id="KW-0812">Transmembrane</keyword>
<feature type="region of interest" description="Disordered" evidence="1">
    <location>
        <begin position="312"/>
        <end position="366"/>
    </location>
</feature>
<feature type="region of interest" description="Disordered" evidence="1">
    <location>
        <begin position="1"/>
        <end position="22"/>
    </location>
</feature>
<dbReference type="PANTHER" id="PTHR37013:SF3">
    <property type="entry name" value="INTEGRAL MEMBRANE PROTEIN (AFU_ORTHOLOGUE AFUA_1G05950)"/>
    <property type="match status" value="1"/>
</dbReference>
<keyword evidence="2" id="KW-1133">Transmembrane helix</keyword>
<sequence length="446" mass="49118">MASLSMSVISSPTDTAFPEEPTPAQGALLSAGAGITGGYTGDSLPLKIVISVLLGLALYNAVELIILVLVTFQRYHGLYFWSLLIAGFGVLPYSLGFLIKFFQLLDPNGDPAYVAVALITFGWWTMVSGQSVVLWSRLHLLTNSRKILRWSLYMIIINGFLLHSITTILTFCSNANDFDPSTLQHFVNGYSIMEKIQMVGFFLQESILSIIYIRETIRLLRLGETVQDDVGSFEDGTAQLRNATVRKTMYQALAINVIIIIMDVALLATEFANLYLIETTLKGVVYSIKLKLEFAVLSKLVQIVKVRNASDNNNNNSPINATGSGGDRRGTGFTLEKVQSSGTSRGTTNGSSSTTGRATATTSGGLSINGGLTNFGGYPDFVDPRRFSGDFTHARPDVLWRNGSGLSGWENATEEERERWRRRRRSRVGRPRGSWIDEEMDKHNIG</sequence>
<feature type="compositionally biased region" description="Basic residues" evidence="1">
    <location>
        <begin position="420"/>
        <end position="430"/>
    </location>
</feature>
<reference evidence="4 5" key="1">
    <citation type="journal article" date="2017" name="Genome Announc.">
        <title>Genome sequence of the saprophytic ascomycete Epicoccum nigrum ICMP 19927 strain isolated from New Zealand.</title>
        <authorList>
            <person name="Fokin M."/>
            <person name="Fleetwood D."/>
            <person name="Weir B.S."/>
            <person name="Villas-Boas S.G."/>
        </authorList>
    </citation>
    <scope>NUCLEOTIDE SEQUENCE [LARGE SCALE GENOMIC DNA]</scope>
    <source>
        <strain evidence="4 5">ICMP 19927</strain>
    </source>
</reference>
<feature type="compositionally biased region" description="Low complexity" evidence="1">
    <location>
        <begin position="312"/>
        <end position="321"/>
    </location>
</feature>
<evidence type="ECO:0000256" key="2">
    <source>
        <dbReference type="SAM" id="Phobius"/>
    </source>
</evidence>
<name>A0A1Y2MD08_EPING</name>
<feature type="transmembrane region" description="Helical" evidence="2">
    <location>
        <begin position="78"/>
        <end position="99"/>
    </location>
</feature>
<dbReference type="InterPro" id="IPR056120">
    <property type="entry name" value="DUF7703"/>
</dbReference>
<dbReference type="STRING" id="105696.A0A1Y2MD08"/>
<dbReference type="Pfam" id="PF24802">
    <property type="entry name" value="DUF7703"/>
    <property type="match status" value="1"/>
</dbReference>